<dbReference type="AlphaFoldDB" id="A0A0E2HBH0"/>
<dbReference type="SUPFAM" id="SSF69279">
    <property type="entry name" value="Phage tail proteins"/>
    <property type="match status" value="1"/>
</dbReference>
<evidence type="ECO:0000313" key="1">
    <source>
        <dbReference type="EMBL" id="ENZ17192.1"/>
    </source>
</evidence>
<dbReference type="HOGENOM" id="CLU_139219_1_0_9"/>
<sequence length="145" mass="16361">MAGNVRGNRTLTGSWGEVWVDGEKIFVLQKIEQKVEVNREDVQMGMDVDSKMTGLKGSGTLSIKKVYSRAKAVLEKLSAGQDVRCQIIAKLKDPDAVDGQIERWSTDNVWWNTIPVINWETGGQVQEEWEFGFTPSDMKNLDEIK</sequence>
<protein>
    <recommendedName>
        <fullName evidence="3">Terminase</fullName>
    </recommendedName>
</protein>
<name>A0A0E2HBH0_9FIRM</name>
<proteinExistence type="predicted"/>
<dbReference type="RefSeq" id="WP_002595605.1">
    <property type="nucleotide sequence ID" value="NZ_KB851019.1"/>
</dbReference>
<accession>A0A0E2HBH0</accession>
<evidence type="ECO:0000313" key="2">
    <source>
        <dbReference type="Proteomes" id="UP000013085"/>
    </source>
</evidence>
<dbReference type="Gene3D" id="2.30.110.40">
    <property type="entry name" value="Phage tail tube protein"/>
    <property type="match status" value="1"/>
</dbReference>
<gene>
    <name evidence="1" type="ORF">HMPREF1090_01962</name>
</gene>
<dbReference type="InterPro" id="IPR038628">
    <property type="entry name" value="XkdM-like_sf"/>
</dbReference>
<dbReference type="PATRIC" id="fig|999408.3.peg.2107"/>
<comment type="caution">
    <text evidence="1">The sequence shown here is derived from an EMBL/GenBank/DDBJ whole genome shotgun (WGS) entry which is preliminary data.</text>
</comment>
<reference evidence="1 2" key="1">
    <citation type="submission" date="2013-01" db="EMBL/GenBank/DDBJ databases">
        <title>The Genome Sequence of Clostridium clostridioforme 90A8.</title>
        <authorList>
            <consortium name="The Broad Institute Genome Sequencing Platform"/>
            <person name="Earl A."/>
            <person name="Ward D."/>
            <person name="Feldgarden M."/>
            <person name="Gevers D."/>
            <person name="Courvalin P."/>
            <person name="Lambert T."/>
            <person name="Walker B."/>
            <person name="Young S.K."/>
            <person name="Zeng Q."/>
            <person name="Gargeya S."/>
            <person name="Fitzgerald M."/>
            <person name="Haas B."/>
            <person name="Abouelleil A."/>
            <person name="Alvarado L."/>
            <person name="Arachchi H.M."/>
            <person name="Berlin A.M."/>
            <person name="Chapman S.B."/>
            <person name="Dewar J."/>
            <person name="Goldberg J."/>
            <person name="Griggs A."/>
            <person name="Gujja S."/>
            <person name="Hansen M."/>
            <person name="Howarth C."/>
            <person name="Imamovic A."/>
            <person name="Larimer J."/>
            <person name="McCowan C."/>
            <person name="Murphy C."/>
            <person name="Neiman D."/>
            <person name="Pearson M."/>
            <person name="Priest M."/>
            <person name="Roberts A."/>
            <person name="Saif S."/>
            <person name="Shea T."/>
            <person name="Sisk P."/>
            <person name="Sykes S."/>
            <person name="Wortman J."/>
            <person name="Nusbaum C."/>
            <person name="Birren B."/>
        </authorList>
    </citation>
    <scope>NUCLEOTIDE SEQUENCE [LARGE SCALE GENOMIC DNA]</scope>
    <source>
        <strain evidence="1 2">90A8</strain>
    </source>
</reference>
<dbReference type="Pfam" id="PF09393">
    <property type="entry name" value="DUF2001"/>
    <property type="match status" value="1"/>
</dbReference>
<evidence type="ECO:0008006" key="3">
    <source>
        <dbReference type="Google" id="ProtNLM"/>
    </source>
</evidence>
<organism evidence="1 2">
    <name type="scientific">[Clostridium] clostridioforme 90A8</name>
    <dbReference type="NCBI Taxonomy" id="999408"/>
    <lineage>
        <taxon>Bacteria</taxon>
        <taxon>Bacillati</taxon>
        <taxon>Bacillota</taxon>
        <taxon>Clostridia</taxon>
        <taxon>Lachnospirales</taxon>
        <taxon>Lachnospiraceae</taxon>
        <taxon>Enterocloster</taxon>
    </lineage>
</organism>
<dbReference type="EMBL" id="AGYR01000018">
    <property type="protein sequence ID" value="ENZ17192.1"/>
    <property type="molecule type" value="Genomic_DNA"/>
</dbReference>
<dbReference type="Proteomes" id="UP000013085">
    <property type="component" value="Unassembled WGS sequence"/>
</dbReference>
<dbReference type="InterPro" id="IPR018989">
    <property type="entry name" value="DUF2001"/>
</dbReference>